<sequence>MEKNAATVGSTVRVLVDQVEDGQAVGRSHREAPEIDGMILLDDGHPGEWVNATITGAYATDTTATVVGL</sequence>
<dbReference type="InterPro" id="IPR005840">
    <property type="entry name" value="Ribosomal_uS12_MeSTrfase_RimO"/>
</dbReference>
<dbReference type="PANTHER" id="PTHR43837:SF1">
    <property type="entry name" value="RIBOSOMAL PROTEIN US12 METHYLTHIOTRANSFERASE RIMO"/>
    <property type="match status" value="1"/>
</dbReference>
<evidence type="ECO:0000313" key="2">
    <source>
        <dbReference type="EMBL" id="VAW09177.1"/>
    </source>
</evidence>
<dbReference type="GO" id="GO:0005829">
    <property type="term" value="C:cytosol"/>
    <property type="evidence" value="ECO:0007669"/>
    <property type="project" value="TreeGrafter"/>
</dbReference>
<dbReference type="GO" id="GO:0035599">
    <property type="term" value="F:aspartic acid methylthiotransferase activity"/>
    <property type="evidence" value="ECO:0007669"/>
    <property type="project" value="TreeGrafter"/>
</dbReference>
<dbReference type="InterPro" id="IPR002792">
    <property type="entry name" value="TRAM_dom"/>
</dbReference>
<dbReference type="AlphaFoldDB" id="A0A3B0T756"/>
<dbReference type="Gene3D" id="2.40.50.140">
    <property type="entry name" value="Nucleic acid-binding proteins"/>
    <property type="match status" value="1"/>
</dbReference>
<gene>
    <name evidence="2" type="ORF">MNBD_ACTINO01-705</name>
</gene>
<accession>A0A3B0T756</accession>
<dbReference type="Pfam" id="PF18693">
    <property type="entry name" value="TRAM_2"/>
    <property type="match status" value="1"/>
</dbReference>
<proteinExistence type="predicted"/>
<dbReference type="PANTHER" id="PTHR43837">
    <property type="entry name" value="RIBOSOMAL PROTEIN S12 METHYLTHIOTRANSFERASE RIMO"/>
    <property type="match status" value="1"/>
</dbReference>
<reference evidence="2" key="1">
    <citation type="submission" date="2018-06" db="EMBL/GenBank/DDBJ databases">
        <authorList>
            <person name="Zhirakovskaya E."/>
        </authorList>
    </citation>
    <scope>NUCLEOTIDE SEQUENCE</scope>
</reference>
<feature type="domain" description="TRAM" evidence="1">
    <location>
        <begin position="5"/>
        <end position="68"/>
    </location>
</feature>
<dbReference type="InterPro" id="IPR012340">
    <property type="entry name" value="NA-bd_OB-fold"/>
</dbReference>
<evidence type="ECO:0000259" key="1">
    <source>
        <dbReference type="PROSITE" id="PS50926"/>
    </source>
</evidence>
<name>A0A3B0T756_9ZZZZ</name>
<dbReference type="PROSITE" id="PS50926">
    <property type="entry name" value="TRAM"/>
    <property type="match status" value="1"/>
</dbReference>
<dbReference type="GO" id="GO:0051539">
    <property type="term" value="F:4 iron, 4 sulfur cluster binding"/>
    <property type="evidence" value="ECO:0007669"/>
    <property type="project" value="InterPro"/>
</dbReference>
<dbReference type="EMBL" id="UOEI01000689">
    <property type="protein sequence ID" value="VAW09177.1"/>
    <property type="molecule type" value="Genomic_DNA"/>
</dbReference>
<protein>
    <recommendedName>
        <fullName evidence="1">TRAM domain-containing protein</fullName>
    </recommendedName>
</protein>
<organism evidence="2">
    <name type="scientific">hydrothermal vent metagenome</name>
    <dbReference type="NCBI Taxonomy" id="652676"/>
    <lineage>
        <taxon>unclassified sequences</taxon>
        <taxon>metagenomes</taxon>
        <taxon>ecological metagenomes</taxon>
    </lineage>
</organism>